<comment type="similarity">
    <text evidence="1 6">Belongs to the DTD family.</text>
</comment>
<accession>A0A1B7TDY4</accession>
<keyword evidence="6" id="KW-0378">Hydrolase</keyword>
<dbReference type="HAMAP" id="MF_00518">
    <property type="entry name" value="Deacylase_Dtd"/>
    <property type="match status" value="1"/>
</dbReference>
<reference evidence="8" key="1">
    <citation type="journal article" date="2016" name="Proc. Natl. Acad. Sci. U.S.A.">
        <title>Comparative genomics of biotechnologically important yeasts.</title>
        <authorList>
            <person name="Riley R."/>
            <person name="Haridas S."/>
            <person name="Wolfe K.H."/>
            <person name="Lopes M.R."/>
            <person name="Hittinger C.T."/>
            <person name="Goeker M."/>
            <person name="Salamov A.A."/>
            <person name="Wisecaver J.H."/>
            <person name="Long T.M."/>
            <person name="Calvey C.H."/>
            <person name="Aerts A.L."/>
            <person name="Barry K.W."/>
            <person name="Choi C."/>
            <person name="Clum A."/>
            <person name="Coughlan A.Y."/>
            <person name="Deshpande S."/>
            <person name="Douglass A.P."/>
            <person name="Hanson S.J."/>
            <person name="Klenk H.-P."/>
            <person name="LaButti K.M."/>
            <person name="Lapidus A."/>
            <person name="Lindquist E.A."/>
            <person name="Lipzen A.M."/>
            <person name="Meier-Kolthoff J.P."/>
            <person name="Ohm R.A."/>
            <person name="Otillar R.P."/>
            <person name="Pangilinan J.L."/>
            <person name="Peng Y."/>
            <person name="Rokas A."/>
            <person name="Rosa C.A."/>
            <person name="Scheuner C."/>
            <person name="Sibirny A.A."/>
            <person name="Slot J.C."/>
            <person name="Stielow J.B."/>
            <person name="Sun H."/>
            <person name="Kurtzman C.P."/>
            <person name="Blackwell M."/>
            <person name="Grigoriev I.V."/>
            <person name="Jeffries T.W."/>
        </authorList>
    </citation>
    <scope>NUCLEOTIDE SEQUENCE [LARGE SCALE GENOMIC DNA]</scope>
    <source>
        <strain evidence="8">NRRL Y-1626</strain>
    </source>
</reference>
<name>A0A1B7TDY4_9ASCO</name>
<dbReference type="EC" id="3.1.1.96" evidence="2 6"/>
<comment type="subcellular location">
    <subcellularLocation>
        <location evidence="6">Cytoplasm</location>
    </subcellularLocation>
</comment>
<dbReference type="GO" id="GO:0106026">
    <property type="term" value="F:Gly-tRNA(Ala) deacylase activity"/>
    <property type="evidence" value="ECO:0007669"/>
    <property type="project" value="RHEA"/>
</dbReference>
<dbReference type="NCBIfam" id="TIGR00256">
    <property type="entry name" value="D-aminoacyl-tRNA deacylase"/>
    <property type="match status" value="1"/>
</dbReference>
<evidence type="ECO:0000256" key="3">
    <source>
        <dbReference type="ARBA" id="ARBA00020007"/>
    </source>
</evidence>
<dbReference type="FunFam" id="3.50.80.10:FF:000001">
    <property type="entry name" value="D-aminoacyl-tRNA deacylase"/>
    <property type="match status" value="1"/>
</dbReference>
<comment type="catalytic activity">
    <reaction evidence="4">
        <text>glycyl-tRNA(Ala) + H2O = tRNA(Ala) + glycine + H(+)</text>
        <dbReference type="Rhea" id="RHEA:53744"/>
        <dbReference type="Rhea" id="RHEA-COMP:9657"/>
        <dbReference type="Rhea" id="RHEA-COMP:13640"/>
        <dbReference type="ChEBI" id="CHEBI:15377"/>
        <dbReference type="ChEBI" id="CHEBI:15378"/>
        <dbReference type="ChEBI" id="CHEBI:57305"/>
        <dbReference type="ChEBI" id="CHEBI:78442"/>
        <dbReference type="ChEBI" id="CHEBI:78522"/>
        <dbReference type="EC" id="3.1.1.96"/>
    </reaction>
</comment>
<gene>
    <name evidence="7" type="ORF">HANVADRAFT_24232</name>
</gene>
<dbReference type="InterPro" id="IPR003732">
    <property type="entry name" value="Daa-tRNA_deacyls_DTD"/>
</dbReference>
<evidence type="ECO:0000256" key="4">
    <source>
        <dbReference type="ARBA" id="ARBA00047676"/>
    </source>
</evidence>
<dbReference type="Pfam" id="PF02580">
    <property type="entry name" value="Tyr_Deacylase"/>
    <property type="match status" value="1"/>
</dbReference>
<dbReference type="SUPFAM" id="SSF69500">
    <property type="entry name" value="DTD-like"/>
    <property type="match status" value="1"/>
</dbReference>
<comment type="caution">
    <text evidence="7">The sequence shown here is derived from an EMBL/GenBank/DDBJ whole genome shotgun (WGS) entry which is preliminary data.</text>
</comment>
<dbReference type="EMBL" id="LXPE01000012">
    <property type="protein sequence ID" value="OBA26918.1"/>
    <property type="molecule type" value="Genomic_DNA"/>
</dbReference>
<keyword evidence="6" id="KW-0694">RNA-binding</keyword>
<dbReference type="GO" id="GO:0005737">
    <property type="term" value="C:cytoplasm"/>
    <property type="evidence" value="ECO:0007669"/>
    <property type="project" value="UniProtKB-SubCell"/>
</dbReference>
<dbReference type="InterPro" id="IPR023509">
    <property type="entry name" value="DTD-like_sf"/>
</dbReference>
<dbReference type="GO" id="GO:0051500">
    <property type="term" value="F:D-tyrosyl-tRNA(Tyr) deacylase activity"/>
    <property type="evidence" value="ECO:0007669"/>
    <property type="project" value="TreeGrafter"/>
</dbReference>
<dbReference type="OrthoDB" id="275783at2759"/>
<evidence type="ECO:0000313" key="8">
    <source>
        <dbReference type="Proteomes" id="UP000092321"/>
    </source>
</evidence>
<evidence type="ECO:0000256" key="6">
    <source>
        <dbReference type="RuleBase" id="RU003470"/>
    </source>
</evidence>
<evidence type="ECO:0000256" key="2">
    <source>
        <dbReference type="ARBA" id="ARBA00013056"/>
    </source>
</evidence>
<organism evidence="7 8">
    <name type="scientific">Hanseniaspora valbyensis NRRL Y-1626</name>
    <dbReference type="NCBI Taxonomy" id="766949"/>
    <lineage>
        <taxon>Eukaryota</taxon>
        <taxon>Fungi</taxon>
        <taxon>Dikarya</taxon>
        <taxon>Ascomycota</taxon>
        <taxon>Saccharomycotina</taxon>
        <taxon>Saccharomycetes</taxon>
        <taxon>Saccharomycodales</taxon>
        <taxon>Saccharomycodaceae</taxon>
        <taxon>Hanseniaspora</taxon>
    </lineage>
</organism>
<dbReference type="Gene3D" id="3.50.80.10">
    <property type="entry name" value="D-tyrosyl-tRNA(Tyr) deacylase"/>
    <property type="match status" value="1"/>
</dbReference>
<dbReference type="Proteomes" id="UP000092321">
    <property type="component" value="Unassembled WGS sequence"/>
</dbReference>
<dbReference type="GO" id="GO:0000049">
    <property type="term" value="F:tRNA binding"/>
    <property type="evidence" value="ECO:0007669"/>
    <property type="project" value="UniProtKB-KW"/>
</dbReference>
<sequence length="156" mass="17453">MRVVIQKVSQASVTANNQIISKINKGYFLLVGISTTDTEDEMQRLAKKICGLRLFEQDENDIHNNLWKKNIKDVNGEILSVSQFTLYAKTKKGTKPDFHRSQKSAIANPLYESFLGHLRKELGSEGKVLDGEFGAMMSCALTNEGPCTIILDSEEQ</sequence>
<evidence type="ECO:0000256" key="5">
    <source>
        <dbReference type="ARBA" id="ARBA00048018"/>
    </source>
</evidence>
<dbReference type="PANTHER" id="PTHR10472">
    <property type="entry name" value="D-TYROSYL-TRNA TYR DEACYLASE"/>
    <property type="match status" value="1"/>
</dbReference>
<dbReference type="PANTHER" id="PTHR10472:SF5">
    <property type="entry name" value="D-AMINOACYL-TRNA DEACYLASE 1"/>
    <property type="match status" value="1"/>
</dbReference>
<protein>
    <recommendedName>
        <fullName evidence="3 6">D-aminoacyl-tRNA deacylase</fullName>
        <ecNumber evidence="2 6">3.1.1.96</ecNumber>
    </recommendedName>
</protein>
<keyword evidence="8" id="KW-1185">Reference proteome</keyword>
<keyword evidence="6" id="KW-0820">tRNA-binding</keyword>
<evidence type="ECO:0000256" key="1">
    <source>
        <dbReference type="ARBA" id="ARBA00009673"/>
    </source>
</evidence>
<evidence type="ECO:0000313" key="7">
    <source>
        <dbReference type="EMBL" id="OBA26918.1"/>
    </source>
</evidence>
<comment type="catalytic activity">
    <reaction evidence="5">
        <text>a D-aminoacyl-tRNA + H2O = a tRNA + a D-alpha-amino acid + H(+)</text>
        <dbReference type="Rhea" id="RHEA:13953"/>
        <dbReference type="Rhea" id="RHEA-COMP:10123"/>
        <dbReference type="Rhea" id="RHEA-COMP:10124"/>
        <dbReference type="ChEBI" id="CHEBI:15377"/>
        <dbReference type="ChEBI" id="CHEBI:15378"/>
        <dbReference type="ChEBI" id="CHEBI:59871"/>
        <dbReference type="ChEBI" id="CHEBI:78442"/>
        <dbReference type="ChEBI" id="CHEBI:79333"/>
        <dbReference type="EC" id="3.1.1.96"/>
    </reaction>
</comment>
<keyword evidence="6" id="KW-0963">Cytoplasm</keyword>
<proteinExistence type="inferred from homology"/>
<dbReference type="AlphaFoldDB" id="A0A1B7TDY4"/>